<dbReference type="GO" id="GO:0006270">
    <property type="term" value="P:DNA replication initiation"/>
    <property type="evidence" value="ECO:0007669"/>
    <property type="project" value="TreeGrafter"/>
</dbReference>
<comment type="subcellular location">
    <subcellularLocation>
        <location evidence="1">Nucleus</location>
        <location evidence="1">Nucleolus</location>
    </subcellularLocation>
</comment>
<dbReference type="GeneID" id="7837496"/>
<dbReference type="InParanoid" id="I7MEK3"/>
<dbReference type="GO" id="GO:0003682">
    <property type="term" value="F:chromatin binding"/>
    <property type="evidence" value="ECO:0007669"/>
    <property type="project" value="TreeGrafter"/>
</dbReference>
<keyword evidence="4" id="KW-0539">Nucleus</keyword>
<evidence type="ECO:0000313" key="8">
    <source>
        <dbReference type="EMBL" id="EAR96516.2"/>
    </source>
</evidence>
<dbReference type="InterPro" id="IPR016024">
    <property type="entry name" value="ARM-type_fold"/>
</dbReference>
<sequence length="627" mass="73387">MGKNKQDKPSKEGETNKSLFHSLLKNERLVIEKKELNSLSLMQLTQLIEEISQEIIAKPEANIIHMQTLFHLLEKDSILIVKLSAYSIVEIFKDITPLYKINFKESQEKLATKITKEERQVIQTECRIYEFYEKYIKLMAYFAKLKNKEAKNLGQEVNEETKQQFNQLRRIGTKCLLELLKHLYHFNFAKEIAEFVTHKLVSVDKKVRDSAIEIITSILSDPTHSIYEIKVVILNEMGKILNTTTEKDLPDDFIEIVGCVEIDTKFLKKDFDEDKRKKAIEYKKAKRQFYKDKEKEKGNVKNSKKRKLENAKGEKDDIDQVKSMKGVDKNELKKMKKELREELEEQDAEIDPKLLIKYNAQILEKVYYIYFKLIKRPSPTKFFTSVMDGIVKFIHMIDVNLIWDLIGCLQKSAQNMRQYTNKKGGDDKMALHKRMHCIYTVEAILNGPGQVFDVDDKEAILNFFHVMIDLNKIPHVFDQLSQKEELVLIKILEIMFLKKRQFSYESVASFVKELAKLAIKLNDRKQFQYTVLFVIKMLFSKHSKINRMLDSDNDGFGLNRYNERIEDPQSTNAINTSIHEELTKVQTSQNTPEIKNICKKILESAPLHPSLSTLSVQDFYNKHSNLK</sequence>
<reference evidence="9" key="1">
    <citation type="journal article" date="2006" name="PLoS Biol.">
        <title>Macronuclear genome sequence of the ciliate Tetrahymena thermophila, a model eukaryote.</title>
        <authorList>
            <person name="Eisen J.A."/>
            <person name="Coyne R.S."/>
            <person name="Wu M."/>
            <person name="Wu D."/>
            <person name="Thiagarajan M."/>
            <person name="Wortman J.R."/>
            <person name="Badger J.H."/>
            <person name="Ren Q."/>
            <person name="Amedeo P."/>
            <person name="Jones K.M."/>
            <person name="Tallon L.J."/>
            <person name="Delcher A.L."/>
            <person name="Salzberg S.L."/>
            <person name="Silva J.C."/>
            <person name="Haas B.J."/>
            <person name="Majoros W.H."/>
            <person name="Farzad M."/>
            <person name="Carlton J.M."/>
            <person name="Smith R.K. Jr."/>
            <person name="Garg J."/>
            <person name="Pearlman R.E."/>
            <person name="Karrer K.M."/>
            <person name="Sun L."/>
            <person name="Manning G."/>
            <person name="Elde N.C."/>
            <person name="Turkewitz A.P."/>
            <person name="Asai D.J."/>
            <person name="Wilkes D.E."/>
            <person name="Wang Y."/>
            <person name="Cai H."/>
            <person name="Collins K."/>
            <person name="Stewart B.A."/>
            <person name="Lee S.R."/>
            <person name="Wilamowska K."/>
            <person name="Weinberg Z."/>
            <person name="Ruzzo W.L."/>
            <person name="Wloga D."/>
            <person name="Gaertig J."/>
            <person name="Frankel J."/>
            <person name="Tsao C.-C."/>
            <person name="Gorovsky M.A."/>
            <person name="Keeling P.J."/>
            <person name="Waller R.F."/>
            <person name="Patron N.J."/>
            <person name="Cherry J.M."/>
            <person name="Stover N.A."/>
            <person name="Krieger C.J."/>
            <person name="del Toro C."/>
            <person name="Ryder H.F."/>
            <person name="Williamson S.C."/>
            <person name="Barbeau R.A."/>
            <person name="Hamilton E.P."/>
            <person name="Orias E."/>
        </authorList>
    </citation>
    <scope>NUCLEOTIDE SEQUENCE [LARGE SCALE GENOMIC DNA]</scope>
    <source>
        <strain evidence="9">SB210</strain>
    </source>
</reference>
<feature type="domain" description="Nucleolar complex-associated protein 3 N-terminal" evidence="7">
    <location>
        <begin position="45"/>
        <end position="135"/>
    </location>
</feature>
<gene>
    <name evidence="8" type="ORF">TTHERM_00191850</name>
</gene>
<dbReference type="eggNOG" id="KOG2153">
    <property type="taxonomic scope" value="Eukaryota"/>
</dbReference>
<evidence type="ECO:0000259" key="7">
    <source>
        <dbReference type="Pfam" id="PF07540"/>
    </source>
</evidence>
<comment type="similarity">
    <text evidence="2">Belongs to the CBF/MAK21 family.</text>
</comment>
<proteinExistence type="inferred from homology"/>
<evidence type="ECO:0000256" key="3">
    <source>
        <dbReference type="ARBA" id="ARBA00023054"/>
    </source>
</evidence>
<evidence type="ECO:0000256" key="1">
    <source>
        <dbReference type="ARBA" id="ARBA00004604"/>
    </source>
</evidence>
<organism evidence="8 9">
    <name type="scientific">Tetrahymena thermophila (strain SB210)</name>
    <dbReference type="NCBI Taxonomy" id="312017"/>
    <lineage>
        <taxon>Eukaryota</taxon>
        <taxon>Sar</taxon>
        <taxon>Alveolata</taxon>
        <taxon>Ciliophora</taxon>
        <taxon>Intramacronucleata</taxon>
        <taxon>Oligohymenophorea</taxon>
        <taxon>Hymenostomatida</taxon>
        <taxon>Tetrahymenina</taxon>
        <taxon>Tetrahymenidae</taxon>
        <taxon>Tetrahymena</taxon>
    </lineage>
</organism>
<dbReference type="InterPro" id="IPR011501">
    <property type="entry name" value="Noc3_N"/>
</dbReference>
<dbReference type="KEGG" id="tet:TTHERM_00191850"/>
<dbReference type="PANTHER" id="PTHR14428:SF5">
    <property type="entry name" value="NUCLEOLAR COMPLEX PROTEIN 3 HOMOLOG"/>
    <property type="match status" value="1"/>
</dbReference>
<evidence type="ECO:0000256" key="5">
    <source>
        <dbReference type="SAM" id="MobiDB-lite"/>
    </source>
</evidence>
<keyword evidence="9" id="KW-1185">Reference proteome</keyword>
<dbReference type="InterPro" id="IPR016903">
    <property type="entry name" value="Nucleolar_cplx-assoc_3"/>
</dbReference>
<evidence type="ECO:0000259" key="6">
    <source>
        <dbReference type="Pfam" id="PF03914"/>
    </source>
</evidence>
<dbReference type="AlphaFoldDB" id="I7MEK3"/>
<dbReference type="InterPro" id="IPR005612">
    <property type="entry name" value="CCAAT-binding_factor"/>
</dbReference>
<name>I7MEK3_TETTS</name>
<dbReference type="STRING" id="312017.I7MEK3"/>
<dbReference type="GO" id="GO:0005730">
    <property type="term" value="C:nucleolus"/>
    <property type="evidence" value="ECO:0007669"/>
    <property type="project" value="UniProtKB-SubCell"/>
</dbReference>
<keyword evidence="3" id="KW-0175">Coiled coil</keyword>
<evidence type="ECO:0000256" key="4">
    <source>
        <dbReference type="ARBA" id="ARBA00023242"/>
    </source>
</evidence>
<accession>I7MEK3</accession>
<dbReference type="Pfam" id="PF03914">
    <property type="entry name" value="CBF"/>
    <property type="match status" value="1"/>
</dbReference>
<evidence type="ECO:0000313" key="9">
    <source>
        <dbReference type="Proteomes" id="UP000009168"/>
    </source>
</evidence>
<dbReference type="RefSeq" id="XP_001016761.2">
    <property type="nucleotide sequence ID" value="XM_001016761.2"/>
</dbReference>
<dbReference type="PANTHER" id="PTHR14428">
    <property type="entry name" value="NUCLEOLAR COMPLEX PROTEIN 3"/>
    <property type="match status" value="1"/>
</dbReference>
<feature type="domain" description="CCAAT-binding factor" evidence="6">
    <location>
        <begin position="482"/>
        <end position="580"/>
    </location>
</feature>
<dbReference type="OrthoDB" id="298252at2759"/>
<protein>
    <submittedName>
        <fullName evidence="8">Nucleolar complex-associated protein</fullName>
    </submittedName>
</protein>
<dbReference type="Pfam" id="PF07540">
    <property type="entry name" value="NOC3p"/>
    <property type="match status" value="1"/>
</dbReference>
<dbReference type="EMBL" id="GG662693">
    <property type="protein sequence ID" value="EAR96516.2"/>
    <property type="molecule type" value="Genomic_DNA"/>
</dbReference>
<dbReference type="Proteomes" id="UP000009168">
    <property type="component" value="Unassembled WGS sequence"/>
</dbReference>
<evidence type="ECO:0000256" key="2">
    <source>
        <dbReference type="ARBA" id="ARBA00007797"/>
    </source>
</evidence>
<dbReference type="SUPFAM" id="SSF48371">
    <property type="entry name" value="ARM repeat"/>
    <property type="match status" value="1"/>
</dbReference>
<feature type="region of interest" description="Disordered" evidence="5">
    <location>
        <begin position="293"/>
        <end position="316"/>
    </location>
</feature>